<keyword evidence="4" id="KW-0238">DNA-binding</keyword>
<evidence type="ECO:0000256" key="8">
    <source>
        <dbReference type="SAM" id="MobiDB-lite"/>
    </source>
</evidence>
<evidence type="ECO:0000256" key="7">
    <source>
        <dbReference type="ARBA" id="ARBA00023242"/>
    </source>
</evidence>
<dbReference type="Pfam" id="PF20452">
    <property type="entry name" value="Calmod_bind_C"/>
    <property type="match status" value="1"/>
</dbReference>
<comment type="subcellular location">
    <subcellularLocation>
        <location evidence="1">Nucleus</location>
    </subcellularLocation>
</comment>
<keyword evidence="3" id="KW-0805">Transcription regulation</keyword>
<dbReference type="GO" id="GO:0080142">
    <property type="term" value="P:regulation of salicylic acid biosynthetic process"/>
    <property type="evidence" value="ECO:0007669"/>
    <property type="project" value="TreeGrafter"/>
</dbReference>
<dbReference type="Pfam" id="PF20451">
    <property type="entry name" value="Calmod_bind_M"/>
    <property type="match status" value="1"/>
</dbReference>
<evidence type="ECO:0000259" key="10">
    <source>
        <dbReference type="Pfam" id="PF20451"/>
    </source>
</evidence>
<dbReference type="AlphaFoldDB" id="A0A833R3H2"/>
<feature type="domain" description="Calmodulin binding protein-like N-terminal" evidence="9">
    <location>
        <begin position="84"/>
        <end position="230"/>
    </location>
</feature>
<dbReference type="InterPro" id="IPR046831">
    <property type="entry name" value="Calmodulin_bind_N"/>
</dbReference>
<feature type="region of interest" description="Disordered" evidence="8">
    <location>
        <begin position="1"/>
        <end position="20"/>
    </location>
</feature>
<evidence type="ECO:0000256" key="4">
    <source>
        <dbReference type="ARBA" id="ARBA00023125"/>
    </source>
</evidence>
<feature type="domain" description="Calmodulin binding protein central" evidence="10">
    <location>
        <begin position="243"/>
        <end position="308"/>
    </location>
</feature>
<evidence type="ECO:0000256" key="6">
    <source>
        <dbReference type="ARBA" id="ARBA00023163"/>
    </source>
</evidence>
<evidence type="ECO:0000313" key="12">
    <source>
        <dbReference type="EMBL" id="KAF3328894.1"/>
    </source>
</evidence>
<protein>
    <submittedName>
        <fullName evidence="12">Protein SAR DEFICIENT 1</fullName>
    </submittedName>
</protein>
<dbReference type="OrthoDB" id="757051at2759"/>
<dbReference type="GO" id="GO:0005516">
    <property type="term" value="F:calmodulin binding"/>
    <property type="evidence" value="ECO:0007669"/>
    <property type="project" value="InterPro"/>
</dbReference>
<keyword evidence="5" id="KW-0010">Activator</keyword>
<feature type="domain" description="Calmodulin binding protein C-terminal" evidence="11">
    <location>
        <begin position="313"/>
        <end position="372"/>
    </location>
</feature>
<dbReference type="GO" id="GO:0043565">
    <property type="term" value="F:sequence-specific DNA binding"/>
    <property type="evidence" value="ECO:0007669"/>
    <property type="project" value="TreeGrafter"/>
</dbReference>
<reference evidence="12" key="1">
    <citation type="submission" date="2020-01" db="EMBL/GenBank/DDBJ databases">
        <title>Genome sequence of Kobresia littledalei, the first chromosome-level genome in the family Cyperaceae.</title>
        <authorList>
            <person name="Qu G."/>
        </authorList>
    </citation>
    <scope>NUCLEOTIDE SEQUENCE</scope>
    <source>
        <strain evidence="12">C.B.Clarke</strain>
        <tissue evidence="12">Leaf</tissue>
    </source>
</reference>
<dbReference type="Proteomes" id="UP000623129">
    <property type="component" value="Unassembled WGS sequence"/>
</dbReference>
<keyword evidence="6" id="KW-0804">Transcription</keyword>
<comment type="similarity">
    <text evidence="2">Belongs to the plant ACBP60 protein family.</text>
</comment>
<sequence>MAAKRRYDEDPDQPGDKRMKRLPSFSTVIREAIMVKSVENLFLAMEPLLRKVVQEEIERGLSNSPRYIDRSPPMRIEASTPSLYRLIFKCPPNLPIYTSTKIEDIEGNPLQILLVAGPNGSPMSLPSPIKIELVVLDGDFPSDGTDDWTSEEFKKYVVKERAGKRPLLTGDVSNITMRDGEVTIGELQFTDNSSWIRSRNFRIAVRVVPGSYEGPRIREAMTDKFNVRDHRGELYRKRYPPSLHDEVWRLEKIGKDGAFHRKLHENNINNVQEFLQLLNIDPNHLRMILGQGMSDRMWEVTVNHAKTCCAGEKIYSHSSPNATVFLNSVCELVSVTIDGVPYYSLQELTRIQKNYVLQLVKEAYLQWDSLREADGVPNASLALIQSETVIQGPAGTLPWYPANQEDFQIGGFDEDGASTSFQVAYTGSFHFGPYP</sequence>
<name>A0A833R3H2_9POAL</name>
<accession>A0A833R3H2</accession>
<keyword evidence="7" id="KW-0539">Nucleus</keyword>
<proteinExistence type="inferred from homology"/>
<comment type="caution">
    <text evidence="12">The sequence shown here is derived from an EMBL/GenBank/DDBJ whole genome shotgun (WGS) entry which is preliminary data.</text>
</comment>
<dbReference type="GO" id="GO:0003700">
    <property type="term" value="F:DNA-binding transcription factor activity"/>
    <property type="evidence" value="ECO:0007669"/>
    <property type="project" value="TreeGrafter"/>
</dbReference>
<organism evidence="12 13">
    <name type="scientific">Carex littledalei</name>
    <dbReference type="NCBI Taxonomy" id="544730"/>
    <lineage>
        <taxon>Eukaryota</taxon>
        <taxon>Viridiplantae</taxon>
        <taxon>Streptophyta</taxon>
        <taxon>Embryophyta</taxon>
        <taxon>Tracheophyta</taxon>
        <taxon>Spermatophyta</taxon>
        <taxon>Magnoliopsida</taxon>
        <taxon>Liliopsida</taxon>
        <taxon>Poales</taxon>
        <taxon>Cyperaceae</taxon>
        <taxon>Cyperoideae</taxon>
        <taxon>Cariceae</taxon>
        <taxon>Carex</taxon>
        <taxon>Carex subgen. Euthyceras</taxon>
    </lineage>
</organism>
<dbReference type="PANTHER" id="PTHR31713:SF42">
    <property type="entry name" value="PROTEIN SAR DEFICIENT 1"/>
    <property type="match status" value="1"/>
</dbReference>
<evidence type="ECO:0000256" key="2">
    <source>
        <dbReference type="ARBA" id="ARBA00007214"/>
    </source>
</evidence>
<evidence type="ECO:0000256" key="5">
    <source>
        <dbReference type="ARBA" id="ARBA00023159"/>
    </source>
</evidence>
<keyword evidence="13" id="KW-1185">Reference proteome</keyword>
<evidence type="ECO:0000256" key="1">
    <source>
        <dbReference type="ARBA" id="ARBA00004123"/>
    </source>
</evidence>
<dbReference type="PANTHER" id="PTHR31713">
    <property type="entry name" value="OS02G0177800 PROTEIN"/>
    <property type="match status" value="1"/>
</dbReference>
<dbReference type="EMBL" id="SWLB01000015">
    <property type="protein sequence ID" value="KAF3328894.1"/>
    <property type="molecule type" value="Genomic_DNA"/>
</dbReference>
<evidence type="ECO:0000313" key="13">
    <source>
        <dbReference type="Proteomes" id="UP000623129"/>
    </source>
</evidence>
<dbReference type="InterPro" id="IPR012416">
    <property type="entry name" value="CBP60"/>
</dbReference>
<evidence type="ECO:0000259" key="9">
    <source>
        <dbReference type="Pfam" id="PF07887"/>
    </source>
</evidence>
<dbReference type="InterPro" id="IPR046829">
    <property type="entry name" value="Calmod_bind_C"/>
</dbReference>
<evidence type="ECO:0000259" key="11">
    <source>
        <dbReference type="Pfam" id="PF20452"/>
    </source>
</evidence>
<dbReference type="GO" id="GO:0005634">
    <property type="term" value="C:nucleus"/>
    <property type="evidence" value="ECO:0007669"/>
    <property type="project" value="UniProtKB-SubCell"/>
</dbReference>
<gene>
    <name evidence="12" type="ORF">FCM35_KLT05972</name>
</gene>
<dbReference type="InterPro" id="IPR046830">
    <property type="entry name" value="Calmod_bind_M"/>
</dbReference>
<dbReference type="Pfam" id="PF07887">
    <property type="entry name" value="Calmodulin_bind"/>
    <property type="match status" value="1"/>
</dbReference>
<evidence type="ECO:0000256" key="3">
    <source>
        <dbReference type="ARBA" id="ARBA00023015"/>
    </source>
</evidence>